<organism evidence="6 7">
    <name type="scientific">Humitalea rosea</name>
    <dbReference type="NCBI Taxonomy" id="990373"/>
    <lineage>
        <taxon>Bacteria</taxon>
        <taxon>Pseudomonadati</taxon>
        <taxon>Pseudomonadota</taxon>
        <taxon>Alphaproteobacteria</taxon>
        <taxon>Acetobacterales</taxon>
        <taxon>Roseomonadaceae</taxon>
        <taxon>Humitalea</taxon>
    </lineage>
</organism>
<comment type="caution">
    <text evidence="6">The sequence shown here is derived from an EMBL/GenBank/DDBJ whole genome shotgun (WGS) entry which is preliminary data.</text>
</comment>
<evidence type="ECO:0000256" key="3">
    <source>
        <dbReference type="ARBA" id="ARBA00022989"/>
    </source>
</evidence>
<accession>A0A2W7IJH1</accession>
<sequence length="216" mass="22374">MLDALSLAFGQIADPAFRRPLLKGAGLAALGALLLLWGCIEGAAWAVAGAPGWIGWIAGTLGGIGGVMLAWWLFLPVAVAISGIFVEEVAHAVEARHYPGLPPARGAPIAAQVLWGLTFGVKMLAVQILLLPLMLVPGIGFVVALVVSALVLGRGFFEGTAQLRMSVAQGRAQARARRWSVWGLGLALALLSLVPVLGLFVPSLGTAAAVHLLRRG</sequence>
<keyword evidence="4 5" id="KW-0472">Membrane</keyword>
<feature type="transmembrane region" description="Helical" evidence="5">
    <location>
        <begin position="53"/>
        <end position="86"/>
    </location>
</feature>
<dbReference type="Pfam" id="PF07264">
    <property type="entry name" value="EI24"/>
    <property type="match status" value="1"/>
</dbReference>
<evidence type="ECO:0000256" key="5">
    <source>
        <dbReference type="SAM" id="Phobius"/>
    </source>
</evidence>
<dbReference type="OrthoDB" id="5421146at2"/>
<dbReference type="AlphaFoldDB" id="A0A2W7IJH1"/>
<dbReference type="EMBL" id="QKYU01000007">
    <property type="protein sequence ID" value="PZW47104.1"/>
    <property type="molecule type" value="Genomic_DNA"/>
</dbReference>
<evidence type="ECO:0000313" key="7">
    <source>
        <dbReference type="Proteomes" id="UP000249688"/>
    </source>
</evidence>
<feature type="transmembrane region" description="Helical" evidence="5">
    <location>
        <begin position="27"/>
        <end position="47"/>
    </location>
</feature>
<evidence type="ECO:0000256" key="2">
    <source>
        <dbReference type="ARBA" id="ARBA00022692"/>
    </source>
</evidence>
<dbReference type="Proteomes" id="UP000249688">
    <property type="component" value="Unassembled WGS sequence"/>
</dbReference>
<feature type="transmembrane region" description="Helical" evidence="5">
    <location>
        <begin position="178"/>
        <end position="201"/>
    </location>
</feature>
<evidence type="ECO:0000313" key="6">
    <source>
        <dbReference type="EMBL" id="PZW47104.1"/>
    </source>
</evidence>
<protein>
    <submittedName>
        <fullName evidence="6">CysZ protein</fullName>
    </submittedName>
</protein>
<gene>
    <name evidence="6" type="ORF">C8P66_107142</name>
</gene>
<keyword evidence="3 5" id="KW-1133">Transmembrane helix</keyword>
<comment type="subcellular location">
    <subcellularLocation>
        <location evidence="1">Membrane</location>
        <topology evidence="1">Multi-pass membrane protein</topology>
    </subcellularLocation>
</comment>
<keyword evidence="7" id="KW-1185">Reference proteome</keyword>
<feature type="transmembrane region" description="Helical" evidence="5">
    <location>
        <begin position="135"/>
        <end position="157"/>
    </location>
</feature>
<feature type="transmembrane region" description="Helical" evidence="5">
    <location>
        <begin position="107"/>
        <end position="129"/>
    </location>
</feature>
<proteinExistence type="predicted"/>
<evidence type="ECO:0000256" key="1">
    <source>
        <dbReference type="ARBA" id="ARBA00004141"/>
    </source>
</evidence>
<keyword evidence="2 5" id="KW-0812">Transmembrane</keyword>
<name>A0A2W7IJH1_9PROT</name>
<evidence type="ECO:0000256" key="4">
    <source>
        <dbReference type="ARBA" id="ARBA00023136"/>
    </source>
</evidence>
<reference evidence="6 7" key="1">
    <citation type="submission" date="2018-06" db="EMBL/GenBank/DDBJ databases">
        <title>Genomic Encyclopedia of Archaeal and Bacterial Type Strains, Phase II (KMG-II): from individual species to whole genera.</title>
        <authorList>
            <person name="Goeker M."/>
        </authorList>
    </citation>
    <scope>NUCLEOTIDE SEQUENCE [LARGE SCALE GENOMIC DNA]</scope>
    <source>
        <strain evidence="6 7">DSM 24525</strain>
    </source>
</reference>
<dbReference type="RefSeq" id="WP_111397692.1">
    <property type="nucleotide sequence ID" value="NZ_QKYU01000007.1"/>
</dbReference>
<dbReference type="InterPro" id="IPR059112">
    <property type="entry name" value="CysZ/EI24"/>
</dbReference>